<dbReference type="InterPro" id="IPR050389">
    <property type="entry name" value="LysR-type_TF"/>
</dbReference>
<dbReference type="CDD" id="cd08459">
    <property type="entry name" value="PBP2_DntR_NahR_LinR_like"/>
    <property type="match status" value="1"/>
</dbReference>
<keyword evidence="3 6" id="KW-0238">DNA-binding</keyword>
<evidence type="ECO:0000256" key="2">
    <source>
        <dbReference type="ARBA" id="ARBA00023015"/>
    </source>
</evidence>
<evidence type="ECO:0000256" key="1">
    <source>
        <dbReference type="ARBA" id="ARBA00009437"/>
    </source>
</evidence>
<organism evidence="6 7">
    <name type="scientific">Paraburkholderia terricola</name>
    <dbReference type="NCBI Taxonomy" id="169427"/>
    <lineage>
        <taxon>Bacteria</taxon>
        <taxon>Pseudomonadati</taxon>
        <taxon>Pseudomonadota</taxon>
        <taxon>Betaproteobacteria</taxon>
        <taxon>Burkholderiales</taxon>
        <taxon>Burkholderiaceae</taxon>
        <taxon>Paraburkholderia</taxon>
    </lineage>
</organism>
<dbReference type="InterPro" id="IPR036390">
    <property type="entry name" value="WH_DNA-bd_sf"/>
</dbReference>
<dbReference type="Gene3D" id="3.40.190.10">
    <property type="entry name" value="Periplasmic binding protein-like II"/>
    <property type="match status" value="2"/>
</dbReference>
<dbReference type="EMBL" id="FRAB01000004">
    <property type="protein sequence ID" value="SHJ65373.1"/>
    <property type="molecule type" value="Genomic_DNA"/>
</dbReference>
<dbReference type="SUPFAM" id="SSF46785">
    <property type="entry name" value="Winged helix' DNA-binding domain"/>
    <property type="match status" value="1"/>
</dbReference>
<keyword evidence="4" id="KW-0804">Transcription</keyword>
<keyword evidence="2" id="KW-0805">Transcription regulation</keyword>
<dbReference type="STRING" id="169427.SAMN05192548_1004226"/>
<dbReference type="Gene3D" id="1.10.10.10">
    <property type="entry name" value="Winged helix-like DNA-binding domain superfamily/Winged helix DNA-binding domain"/>
    <property type="match status" value="1"/>
</dbReference>
<dbReference type="GO" id="GO:0003677">
    <property type="term" value="F:DNA binding"/>
    <property type="evidence" value="ECO:0007669"/>
    <property type="project" value="UniProtKB-KW"/>
</dbReference>
<feature type="domain" description="HTH lysR-type" evidence="5">
    <location>
        <begin position="9"/>
        <end position="66"/>
    </location>
</feature>
<dbReference type="Pfam" id="PF00126">
    <property type="entry name" value="HTH_1"/>
    <property type="match status" value="1"/>
</dbReference>
<dbReference type="InterPro" id="IPR005119">
    <property type="entry name" value="LysR_subst-bd"/>
</dbReference>
<sequence length="313" mass="34927">MHAMHIRDLDLNLLVLFDALLRERSVTRAAAEVGLSQGAMSHGLNRLRTFFEDPLFIKTSAGMQPTEKGLLLGATITEVMTALRQRVVSQAHFDPASARRTFVLSMTDMGELVFLPPLIRRLRKIAPNCAVRSVQVPLEQIEATLAAGEADLALGSVRAAPDGLFQQRLFLHTFVTMVSVRNKAVGKTISRAQFERMPQIVVSLTGRASAAYDSAFDEYGIKRNVYLTTPHFLVVPHLIDAQPDLIATVPLELGNVFARLGTIRMVPPPVSLPPFALRQHWHPRFHDDPANIWLRHLIKETFDRYPDIADDEA</sequence>
<accession>A0A1M6L2I1</accession>
<name>A0A1M6L2I1_9BURK</name>
<reference evidence="6 7" key="1">
    <citation type="submission" date="2016-11" db="EMBL/GenBank/DDBJ databases">
        <authorList>
            <person name="Jaros S."/>
            <person name="Januszkiewicz K."/>
            <person name="Wedrychowicz H."/>
        </authorList>
    </citation>
    <scope>NUCLEOTIDE SEQUENCE [LARGE SCALE GENOMIC DNA]</scope>
    <source>
        <strain evidence="6 7">LMG 20594</strain>
    </source>
</reference>
<dbReference type="Pfam" id="PF03466">
    <property type="entry name" value="LysR_substrate"/>
    <property type="match status" value="1"/>
</dbReference>
<dbReference type="AlphaFoldDB" id="A0A1M6L2I1"/>
<comment type="similarity">
    <text evidence="1">Belongs to the LysR transcriptional regulatory family.</text>
</comment>
<dbReference type="Proteomes" id="UP000184395">
    <property type="component" value="Unassembled WGS sequence"/>
</dbReference>
<evidence type="ECO:0000256" key="4">
    <source>
        <dbReference type="ARBA" id="ARBA00023163"/>
    </source>
</evidence>
<evidence type="ECO:0000313" key="6">
    <source>
        <dbReference type="EMBL" id="SHJ65373.1"/>
    </source>
</evidence>
<dbReference type="PROSITE" id="PS50931">
    <property type="entry name" value="HTH_LYSR"/>
    <property type="match status" value="1"/>
</dbReference>
<dbReference type="InterPro" id="IPR000847">
    <property type="entry name" value="LysR_HTH_N"/>
</dbReference>
<proteinExistence type="inferred from homology"/>
<dbReference type="PANTHER" id="PTHR30118">
    <property type="entry name" value="HTH-TYPE TRANSCRIPTIONAL REGULATOR LEUO-RELATED"/>
    <property type="match status" value="1"/>
</dbReference>
<dbReference type="GO" id="GO:0003700">
    <property type="term" value="F:DNA-binding transcription factor activity"/>
    <property type="evidence" value="ECO:0007669"/>
    <property type="project" value="InterPro"/>
</dbReference>
<dbReference type="PANTHER" id="PTHR30118:SF15">
    <property type="entry name" value="TRANSCRIPTIONAL REGULATORY PROTEIN"/>
    <property type="match status" value="1"/>
</dbReference>
<evidence type="ECO:0000313" key="7">
    <source>
        <dbReference type="Proteomes" id="UP000184395"/>
    </source>
</evidence>
<gene>
    <name evidence="6" type="ORF">SAMN05192548_1004226</name>
</gene>
<protein>
    <submittedName>
        <fullName evidence="6">DNA-binding transcriptional regulator, LysR family</fullName>
    </submittedName>
</protein>
<evidence type="ECO:0000256" key="3">
    <source>
        <dbReference type="ARBA" id="ARBA00023125"/>
    </source>
</evidence>
<dbReference type="InterPro" id="IPR036388">
    <property type="entry name" value="WH-like_DNA-bd_sf"/>
</dbReference>
<evidence type="ECO:0000259" key="5">
    <source>
        <dbReference type="PROSITE" id="PS50931"/>
    </source>
</evidence>
<dbReference type="SUPFAM" id="SSF53850">
    <property type="entry name" value="Periplasmic binding protein-like II"/>
    <property type="match status" value="1"/>
</dbReference>